<reference evidence="1 2" key="1">
    <citation type="journal article" date="2019" name="Int. J. Syst. Evol. Microbiol.">
        <title>The Global Catalogue of Microorganisms (GCM) 10K type strain sequencing project: providing services to taxonomists for standard genome sequencing and annotation.</title>
        <authorList>
            <consortium name="The Broad Institute Genomics Platform"/>
            <consortium name="The Broad Institute Genome Sequencing Center for Infectious Disease"/>
            <person name="Wu L."/>
            <person name="Ma J."/>
        </authorList>
    </citation>
    <scope>NUCLEOTIDE SEQUENCE [LARGE SCALE GENOMIC DNA]</scope>
    <source>
        <strain evidence="1 2">JCM 9088</strain>
    </source>
</reference>
<organism evidence="1 2">
    <name type="scientific">Streptomyces enissocaesilis</name>
    <dbReference type="NCBI Taxonomy" id="332589"/>
    <lineage>
        <taxon>Bacteria</taxon>
        <taxon>Bacillati</taxon>
        <taxon>Actinomycetota</taxon>
        <taxon>Actinomycetes</taxon>
        <taxon>Kitasatosporales</taxon>
        <taxon>Streptomycetaceae</taxon>
        <taxon>Streptomyces</taxon>
        <taxon>Streptomyces rochei group</taxon>
    </lineage>
</organism>
<protein>
    <submittedName>
        <fullName evidence="1">Uncharacterized protein</fullName>
    </submittedName>
</protein>
<comment type="caution">
    <text evidence="1">The sequence shown here is derived from an EMBL/GenBank/DDBJ whole genome shotgun (WGS) entry which is preliminary data.</text>
</comment>
<name>A0ABN3WNE4_9ACTN</name>
<accession>A0ABN3WNE4</accession>
<dbReference type="EMBL" id="BAAAUD010000002">
    <property type="protein sequence ID" value="GAA2920842.1"/>
    <property type="molecule type" value="Genomic_DNA"/>
</dbReference>
<gene>
    <name evidence="1" type="ORF">GCM10010446_01060</name>
</gene>
<evidence type="ECO:0000313" key="1">
    <source>
        <dbReference type="EMBL" id="GAA2920842.1"/>
    </source>
</evidence>
<sequence length="104" mass="11113">MGDGAAVGAVQLCKSSGYYWGYVVFYDAMQPNNWGQVRLDRYQGGSKVAAYTCDTVGGNGYVRPGQTQCWTSRISGGSSDKFQALGYSCYGSSHPSCPDVNLDA</sequence>
<evidence type="ECO:0000313" key="2">
    <source>
        <dbReference type="Proteomes" id="UP001500403"/>
    </source>
</evidence>
<keyword evidence="2" id="KW-1185">Reference proteome</keyword>
<dbReference type="Proteomes" id="UP001500403">
    <property type="component" value="Unassembled WGS sequence"/>
</dbReference>
<proteinExistence type="predicted"/>